<comment type="caution">
    <text evidence="5">The sequence shown here is derived from an EMBL/GenBank/DDBJ whole genome shotgun (WGS) entry which is preliminary data.</text>
</comment>
<evidence type="ECO:0000256" key="2">
    <source>
        <dbReference type="ARBA" id="ARBA00009610"/>
    </source>
</evidence>
<sequence>MQRKRPLPSHPEFSVIDYPGYREYRVENFYIARDGSGRVVKRTSGLTWYWILIPTFGLRWFTIWALVTVALLYGKCTQILAETILVIPSHGIQLETTRGIANWPFIVSRHFIPLTALQDVIINEGLRRWNVRFYLAAVKEGPGTEYSLDVLFENTLPRMPILLEVYHGIHELLLDGTVSGADRGKGERGESEELCLPTRLQSSNGC</sequence>
<reference evidence="5" key="1">
    <citation type="submission" date="2020-11" db="EMBL/GenBank/DDBJ databases">
        <authorList>
            <consortium name="DOE Joint Genome Institute"/>
            <person name="Ahrendt S."/>
            <person name="Riley R."/>
            <person name="Andreopoulos W."/>
            <person name="Labutti K."/>
            <person name="Pangilinan J."/>
            <person name="Ruiz-Duenas F.J."/>
            <person name="Barrasa J.M."/>
            <person name="Sanchez-Garcia M."/>
            <person name="Camarero S."/>
            <person name="Miyauchi S."/>
            <person name="Serrano A."/>
            <person name="Linde D."/>
            <person name="Babiker R."/>
            <person name="Drula E."/>
            <person name="Ayuso-Fernandez I."/>
            <person name="Pacheco R."/>
            <person name="Padilla G."/>
            <person name="Ferreira P."/>
            <person name="Barriuso J."/>
            <person name="Kellner H."/>
            <person name="Castanera R."/>
            <person name="Alfaro M."/>
            <person name="Ramirez L."/>
            <person name="Pisabarro A.G."/>
            <person name="Kuo A."/>
            <person name="Tritt A."/>
            <person name="Lipzen A."/>
            <person name="He G."/>
            <person name="Yan M."/>
            <person name="Ng V."/>
            <person name="Cullen D."/>
            <person name="Martin F."/>
            <person name="Rosso M.-N."/>
            <person name="Henrissat B."/>
            <person name="Hibbett D."/>
            <person name="Martinez A.T."/>
            <person name="Grigoriev I.V."/>
        </authorList>
    </citation>
    <scope>NUCLEOTIDE SEQUENCE</scope>
    <source>
        <strain evidence="5">MF-IS2</strain>
    </source>
</reference>
<evidence type="ECO:0000256" key="1">
    <source>
        <dbReference type="ARBA" id="ARBA00004687"/>
    </source>
</evidence>
<organism evidence="5 6">
    <name type="scientific">Macrolepiota fuliginosa MF-IS2</name>
    <dbReference type="NCBI Taxonomy" id="1400762"/>
    <lineage>
        <taxon>Eukaryota</taxon>
        <taxon>Fungi</taxon>
        <taxon>Dikarya</taxon>
        <taxon>Basidiomycota</taxon>
        <taxon>Agaricomycotina</taxon>
        <taxon>Agaricomycetes</taxon>
        <taxon>Agaricomycetidae</taxon>
        <taxon>Agaricales</taxon>
        <taxon>Agaricineae</taxon>
        <taxon>Agaricaceae</taxon>
        <taxon>Macrolepiota</taxon>
    </lineage>
</organism>
<dbReference type="AlphaFoldDB" id="A0A9P5XLV5"/>
<comment type="pathway">
    <text evidence="1">Glycolipid biosynthesis; glycosylphosphatidylinositol-anchor biosynthesis.</text>
</comment>
<keyword evidence="3" id="KW-0812">Transmembrane</keyword>
<evidence type="ECO:0000256" key="3">
    <source>
        <dbReference type="SAM" id="Phobius"/>
    </source>
</evidence>
<feature type="transmembrane region" description="Helical" evidence="3">
    <location>
        <begin position="48"/>
        <end position="73"/>
    </location>
</feature>
<dbReference type="GO" id="GO:0006506">
    <property type="term" value="P:GPI anchor biosynthetic process"/>
    <property type="evidence" value="ECO:0007669"/>
    <property type="project" value="InterPro"/>
</dbReference>
<dbReference type="InterPro" id="IPR019328">
    <property type="entry name" value="PIGH-H_dom"/>
</dbReference>
<name>A0A9P5XLV5_9AGAR</name>
<dbReference type="EMBL" id="MU151063">
    <property type="protein sequence ID" value="KAF9453244.1"/>
    <property type="molecule type" value="Genomic_DNA"/>
</dbReference>
<keyword evidence="3" id="KW-0472">Membrane</keyword>
<dbReference type="PANTHER" id="PTHR15231">
    <property type="entry name" value="PHOSPHATIDYLINOSITOL N-ACETYLGLUCOSAMINYLTRANSFERASE SUBUNIT H"/>
    <property type="match status" value="1"/>
</dbReference>
<evidence type="ECO:0000313" key="5">
    <source>
        <dbReference type="EMBL" id="KAF9453244.1"/>
    </source>
</evidence>
<dbReference type="Pfam" id="PF10181">
    <property type="entry name" value="PIG-H"/>
    <property type="match status" value="1"/>
</dbReference>
<dbReference type="InterPro" id="IPR044215">
    <property type="entry name" value="PIG-H"/>
</dbReference>
<protein>
    <recommendedName>
        <fullName evidence="4">Phosphatidylinositol N-acetylglucosaminyltransferase subunit H conserved domain-containing protein</fullName>
    </recommendedName>
</protein>
<proteinExistence type="inferred from homology"/>
<keyword evidence="6" id="KW-1185">Reference proteome</keyword>
<dbReference type="GO" id="GO:0000506">
    <property type="term" value="C:glycosylphosphatidylinositol-N-acetylglucosaminyltransferase (GPI-GnT) complex"/>
    <property type="evidence" value="ECO:0007669"/>
    <property type="project" value="InterPro"/>
</dbReference>
<dbReference type="PANTHER" id="PTHR15231:SF1">
    <property type="entry name" value="PHOSPHATIDYLINOSITOL N-ACETYLGLUCOSAMINYLTRANSFERASE SUBUNIT H"/>
    <property type="match status" value="1"/>
</dbReference>
<dbReference type="Proteomes" id="UP000807342">
    <property type="component" value="Unassembled WGS sequence"/>
</dbReference>
<gene>
    <name evidence="5" type="ORF">P691DRAFT_658988</name>
</gene>
<accession>A0A9P5XLV5</accession>
<evidence type="ECO:0000313" key="6">
    <source>
        <dbReference type="Proteomes" id="UP000807342"/>
    </source>
</evidence>
<evidence type="ECO:0000259" key="4">
    <source>
        <dbReference type="Pfam" id="PF10181"/>
    </source>
</evidence>
<comment type="similarity">
    <text evidence="2">Belongs to the PIGH family.</text>
</comment>
<keyword evidence="3" id="KW-1133">Transmembrane helix</keyword>
<feature type="domain" description="Phosphatidylinositol N-acetylglucosaminyltransferase subunit H conserved" evidence="4">
    <location>
        <begin position="83"/>
        <end position="153"/>
    </location>
</feature>
<dbReference type="OrthoDB" id="6256716at2759"/>